<evidence type="ECO:0000313" key="8">
    <source>
        <dbReference type="Proteomes" id="UP000628079"/>
    </source>
</evidence>
<dbReference type="Gene3D" id="3.40.50.300">
    <property type="entry name" value="P-loop containing nucleotide triphosphate hydrolases"/>
    <property type="match status" value="1"/>
</dbReference>
<dbReference type="InterPro" id="IPR017871">
    <property type="entry name" value="ABC_transporter-like_CS"/>
</dbReference>
<comment type="subcellular location">
    <subcellularLocation>
        <location evidence="1">Cell membrane</location>
        <topology evidence="1">Peripheral membrane protein</topology>
    </subcellularLocation>
</comment>
<feature type="domain" description="ABC transporter" evidence="6">
    <location>
        <begin position="9"/>
        <end position="236"/>
    </location>
</feature>
<dbReference type="InterPro" id="IPR003439">
    <property type="entry name" value="ABC_transporter-like_ATP-bd"/>
</dbReference>
<accession>A0A8H9FQX2</accession>
<dbReference type="PROSITE" id="PS00211">
    <property type="entry name" value="ABC_TRANSPORTER_1"/>
    <property type="match status" value="1"/>
</dbReference>
<dbReference type="RefSeq" id="WP_052116843.1">
    <property type="nucleotide sequence ID" value="NZ_BMEA01000001.1"/>
</dbReference>
<evidence type="ECO:0000256" key="5">
    <source>
        <dbReference type="ARBA" id="ARBA00023251"/>
    </source>
</evidence>
<dbReference type="SMART" id="SM00382">
    <property type="entry name" value="AAA"/>
    <property type="match status" value="1"/>
</dbReference>
<protein>
    <submittedName>
        <fullName evidence="7">ABC transporter ATP-binding protein</fullName>
    </submittedName>
</protein>
<dbReference type="InterPro" id="IPR027417">
    <property type="entry name" value="P-loop_NTPase"/>
</dbReference>
<keyword evidence="4 7" id="KW-0067">ATP-binding</keyword>
<keyword evidence="2" id="KW-0813">Transport</keyword>
<keyword evidence="5" id="KW-0046">Antibiotic resistance</keyword>
<dbReference type="Proteomes" id="UP000628079">
    <property type="component" value="Unassembled WGS sequence"/>
</dbReference>
<dbReference type="CDD" id="cd03230">
    <property type="entry name" value="ABC_DR_subfamily_A"/>
    <property type="match status" value="1"/>
</dbReference>
<evidence type="ECO:0000256" key="3">
    <source>
        <dbReference type="ARBA" id="ARBA00022741"/>
    </source>
</evidence>
<dbReference type="GO" id="GO:0016887">
    <property type="term" value="F:ATP hydrolysis activity"/>
    <property type="evidence" value="ECO:0007669"/>
    <property type="project" value="InterPro"/>
</dbReference>
<evidence type="ECO:0000256" key="1">
    <source>
        <dbReference type="ARBA" id="ARBA00004202"/>
    </source>
</evidence>
<dbReference type="PANTHER" id="PTHR42711">
    <property type="entry name" value="ABC TRANSPORTER ATP-BINDING PROTEIN"/>
    <property type="match status" value="1"/>
</dbReference>
<evidence type="ECO:0000259" key="6">
    <source>
        <dbReference type="PROSITE" id="PS50893"/>
    </source>
</evidence>
<dbReference type="AlphaFoldDB" id="A0A8H9FQX2"/>
<dbReference type="GO" id="GO:0005524">
    <property type="term" value="F:ATP binding"/>
    <property type="evidence" value="ECO:0007669"/>
    <property type="project" value="UniProtKB-KW"/>
</dbReference>
<reference evidence="7" key="1">
    <citation type="journal article" date="2014" name="Int. J. Syst. Evol. Microbiol.">
        <title>Complete genome sequence of Corynebacterium casei LMG S-19264T (=DSM 44701T), isolated from a smear-ripened cheese.</title>
        <authorList>
            <consortium name="US DOE Joint Genome Institute (JGI-PGF)"/>
            <person name="Walter F."/>
            <person name="Albersmeier A."/>
            <person name="Kalinowski J."/>
            <person name="Ruckert C."/>
        </authorList>
    </citation>
    <scope>NUCLEOTIDE SEQUENCE</scope>
    <source>
        <strain evidence="7">CGMCC 1.10749</strain>
    </source>
</reference>
<evidence type="ECO:0000256" key="4">
    <source>
        <dbReference type="ARBA" id="ARBA00022840"/>
    </source>
</evidence>
<name>A0A8H9FQX2_9MICO</name>
<comment type="caution">
    <text evidence="7">The sequence shown here is derived from an EMBL/GenBank/DDBJ whole genome shotgun (WGS) entry which is preliminary data.</text>
</comment>
<dbReference type="GO" id="GO:0046677">
    <property type="term" value="P:response to antibiotic"/>
    <property type="evidence" value="ECO:0007669"/>
    <property type="project" value="UniProtKB-KW"/>
</dbReference>
<dbReference type="InterPro" id="IPR050763">
    <property type="entry name" value="ABC_transporter_ATP-binding"/>
</dbReference>
<proteinExistence type="predicted"/>
<dbReference type="GO" id="GO:0005886">
    <property type="term" value="C:plasma membrane"/>
    <property type="evidence" value="ECO:0007669"/>
    <property type="project" value="UniProtKB-SubCell"/>
</dbReference>
<dbReference type="Pfam" id="PF00005">
    <property type="entry name" value="ABC_tran"/>
    <property type="match status" value="1"/>
</dbReference>
<dbReference type="SUPFAM" id="SSF52540">
    <property type="entry name" value="P-loop containing nucleoside triphosphate hydrolases"/>
    <property type="match status" value="1"/>
</dbReference>
<evidence type="ECO:0000256" key="2">
    <source>
        <dbReference type="ARBA" id="ARBA00022448"/>
    </source>
</evidence>
<keyword evidence="3" id="KW-0547">Nucleotide-binding</keyword>
<dbReference type="InterPro" id="IPR003593">
    <property type="entry name" value="AAA+_ATPase"/>
</dbReference>
<dbReference type="EMBL" id="BMEA01000001">
    <property type="protein sequence ID" value="GGB68940.1"/>
    <property type="molecule type" value="Genomic_DNA"/>
</dbReference>
<dbReference type="PROSITE" id="PS50893">
    <property type="entry name" value="ABC_TRANSPORTER_2"/>
    <property type="match status" value="1"/>
</dbReference>
<reference evidence="7" key="2">
    <citation type="submission" date="2020-09" db="EMBL/GenBank/DDBJ databases">
        <authorList>
            <person name="Sun Q."/>
            <person name="Zhou Y."/>
        </authorList>
    </citation>
    <scope>NUCLEOTIDE SEQUENCE</scope>
    <source>
        <strain evidence="7">CGMCC 1.10749</strain>
    </source>
</reference>
<dbReference type="PANTHER" id="PTHR42711:SF17">
    <property type="entry name" value="ABC TRANSPORTER ATP-BINDING PROTEIN"/>
    <property type="match status" value="1"/>
</dbReference>
<evidence type="ECO:0000313" key="7">
    <source>
        <dbReference type="EMBL" id="GGB68940.1"/>
    </source>
</evidence>
<gene>
    <name evidence="7" type="ORF">GCM10011314_05270</name>
</gene>
<sequence length="320" mass="33107">MTSPQHPAVELTAITKSFPGRAGTVRAVRGIDLTIATGEVVALLGPNGAGKTTTLDLLLGLTTPTSGEVRVLGGSPREAVRAGRIAAVLQTGGLLRDLTVRETVELVASTYAVHVPVEDVLRRASLTAIAGRRVSLCSGGEQQRLRFALALLPDPELLVLDEPTAGMDVAARRAFWDAMHAEAAQGRTVVFATHYLEEADDFASRIVLVAGGRVVADGPADVIRSTALGRTVAARLAPEVVGPAATELRALAVVHDVRVDGDRLTVTTADSDAVARILLTTLDARDVEITTGSLESAFLTLTGSTPSTGSTTPATEGAAA</sequence>
<organism evidence="7 8">
    <name type="scientific">Knoellia flava</name>
    <dbReference type="NCBI Taxonomy" id="913969"/>
    <lineage>
        <taxon>Bacteria</taxon>
        <taxon>Bacillati</taxon>
        <taxon>Actinomycetota</taxon>
        <taxon>Actinomycetes</taxon>
        <taxon>Micrococcales</taxon>
        <taxon>Intrasporangiaceae</taxon>
        <taxon>Knoellia</taxon>
    </lineage>
</organism>